<feature type="domain" description="Response regulatory" evidence="7">
    <location>
        <begin position="15"/>
        <end position="124"/>
    </location>
</feature>
<name>A0ABS1NG08_9ACTN</name>
<dbReference type="SMART" id="SM00421">
    <property type="entry name" value="HTH_LUXR"/>
    <property type="match status" value="1"/>
</dbReference>
<evidence type="ECO:0000313" key="9">
    <source>
        <dbReference type="Proteomes" id="UP000634229"/>
    </source>
</evidence>
<dbReference type="RefSeq" id="WP_201876408.1">
    <property type="nucleotide sequence ID" value="NZ_JAERRF010000011.1"/>
</dbReference>
<evidence type="ECO:0000313" key="8">
    <source>
        <dbReference type="EMBL" id="MBL1098990.1"/>
    </source>
</evidence>
<dbReference type="InterPro" id="IPR016032">
    <property type="entry name" value="Sig_transdc_resp-reg_C-effctor"/>
</dbReference>
<dbReference type="InterPro" id="IPR039420">
    <property type="entry name" value="WalR-like"/>
</dbReference>
<feature type="modified residue" description="4-aspartylphosphate" evidence="6">
    <location>
        <position position="64"/>
    </location>
</feature>
<keyword evidence="4" id="KW-0238">DNA-binding</keyword>
<keyword evidence="2" id="KW-0805">Transcription regulation</keyword>
<dbReference type="InterPro" id="IPR000792">
    <property type="entry name" value="Tscrpt_reg_LuxR_C"/>
</dbReference>
<dbReference type="InterPro" id="IPR001789">
    <property type="entry name" value="Sig_transdc_resp-reg_receiver"/>
</dbReference>
<dbReference type="InterPro" id="IPR036388">
    <property type="entry name" value="WH-like_DNA-bd_sf"/>
</dbReference>
<dbReference type="InterPro" id="IPR011006">
    <property type="entry name" value="CheY-like_superfamily"/>
</dbReference>
<keyword evidence="3" id="KW-0731">Sigma factor</keyword>
<dbReference type="EMBL" id="JAERRF010000011">
    <property type="protein sequence ID" value="MBL1098990.1"/>
    <property type="molecule type" value="Genomic_DNA"/>
</dbReference>
<evidence type="ECO:0000256" key="4">
    <source>
        <dbReference type="ARBA" id="ARBA00023125"/>
    </source>
</evidence>
<dbReference type="SUPFAM" id="SSF46894">
    <property type="entry name" value="C-terminal effector domain of the bipartite response regulators"/>
    <property type="match status" value="1"/>
</dbReference>
<evidence type="ECO:0000256" key="1">
    <source>
        <dbReference type="ARBA" id="ARBA00010641"/>
    </source>
</evidence>
<proteinExistence type="inferred from homology"/>
<dbReference type="InterPro" id="IPR013249">
    <property type="entry name" value="RNA_pol_sigma70_r4_t2"/>
</dbReference>
<accession>A0ABS1NG08</accession>
<dbReference type="Pfam" id="PF08281">
    <property type="entry name" value="Sigma70_r4_2"/>
    <property type="match status" value="1"/>
</dbReference>
<sequence length="316" mass="34292">MRDSGAEHGGGPPLQVAVVEDHEMTRRGLVAALNADPRLTVVSDVPSVERLAVSGAEYDVCVADLLGVGTAERFTDLVRRSDVVVCTASEQWRQRVAPWVCGARAVFGKTVSAVVLANAVWDARHHPHWLKPHLASALETAVRECGLTVEPCLADVLARTARGGRVAWILDELGVTEQRYREGLHLLRTQCARAGLGRLTPPDPLDPGVPGQRATAHEPVVFSSWAAGLSDGMVRALEWYADGYSYEETAAQLGVKVSTVRTQIERAMTVCGIRSKPADVRMMFAMYVCSRHSKPDLLLRRLTALGAHPPRRGAGR</sequence>
<comment type="caution">
    <text evidence="8">The sequence shown here is derived from an EMBL/GenBank/DDBJ whole genome shotgun (WGS) entry which is preliminary data.</text>
</comment>
<dbReference type="Gene3D" id="1.10.10.10">
    <property type="entry name" value="Winged helix-like DNA-binding domain superfamily/Winged helix DNA-binding domain"/>
    <property type="match status" value="1"/>
</dbReference>
<dbReference type="Proteomes" id="UP000634229">
    <property type="component" value="Unassembled WGS sequence"/>
</dbReference>
<comment type="similarity">
    <text evidence="1">Belongs to the sigma-70 factor family. ECF subfamily.</text>
</comment>
<dbReference type="PANTHER" id="PTHR43214">
    <property type="entry name" value="TWO-COMPONENT RESPONSE REGULATOR"/>
    <property type="match status" value="1"/>
</dbReference>
<evidence type="ECO:0000259" key="7">
    <source>
        <dbReference type="PROSITE" id="PS50110"/>
    </source>
</evidence>
<evidence type="ECO:0000256" key="2">
    <source>
        <dbReference type="ARBA" id="ARBA00023015"/>
    </source>
</evidence>
<keyword evidence="9" id="KW-1185">Reference proteome</keyword>
<dbReference type="SUPFAM" id="SSF52172">
    <property type="entry name" value="CheY-like"/>
    <property type="match status" value="1"/>
</dbReference>
<dbReference type="PROSITE" id="PS50110">
    <property type="entry name" value="RESPONSE_REGULATORY"/>
    <property type="match status" value="1"/>
</dbReference>
<evidence type="ECO:0000256" key="6">
    <source>
        <dbReference type="PROSITE-ProRule" id="PRU00169"/>
    </source>
</evidence>
<keyword evidence="6" id="KW-0597">Phosphoprotein</keyword>
<gene>
    <name evidence="8" type="ORF">JK363_20435</name>
</gene>
<evidence type="ECO:0000256" key="3">
    <source>
        <dbReference type="ARBA" id="ARBA00023082"/>
    </source>
</evidence>
<organism evidence="8 9">
    <name type="scientific">Streptomyces coffeae</name>
    <dbReference type="NCBI Taxonomy" id="621382"/>
    <lineage>
        <taxon>Bacteria</taxon>
        <taxon>Bacillati</taxon>
        <taxon>Actinomycetota</taxon>
        <taxon>Actinomycetes</taxon>
        <taxon>Kitasatosporales</taxon>
        <taxon>Streptomycetaceae</taxon>
        <taxon>Streptomyces</taxon>
    </lineage>
</organism>
<keyword evidence="5" id="KW-0804">Transcription</keyword>
<protein>
    <submittedName>
        <fullName evidence="8">Response regulator transcription factor</fullName>
    </submittedName>
</protein>
<evidence type="ECO:0000256" key="5">
    <source>
        <dbReference type="ARBA" id="ARBA00023163"/>
    </source>
</evidence>
<dbReference type="Gene3D" id="3.40.50.2300">
    <property type="match status" value="1"/>
</dbReference>
<reference evidence="8 9" key="1">
    <citation type="submission" date="2021-01" db="EMBL/GenBank/DDBJ databases">
        <title>WGS of actinomycetes isolated from Thailand.</title>
        <authorList>
            <person name="Thawai C."/>
        </authorList>
    </citation>
    <scope>NUCLEOTIDE SEQUENCE [LARGE SCALE GENOMIC DNA]</scope>
    <source>
        <strain evidence="8 9">CA1R205</strain>
    </source>
</reference>